<dbReference type="InterPro" id="IPR023214">
    <property type="entry name" value="HAD_sf"/>
</dbReference>
<dbReference type="PANTHER" id="PTHR19288">
    <property type="entry name" value="4-NITROPHENYLPHOSPHATASE-RELATED"/>
    <property type="match status" value="1"/>
</dbReference>
<dbReference type="Proteomes" id="UP001519342">
    <property type="component" value="Unassembled WGS sequence"/>
</dbReference>
<evidence type="ECO:0000313" key="2">
    <source>
        <dbReference type="Proteomes" id="UP001519342"/>
    </source>
</evidence>
<keyword evidence="1" id="KW-0378">Hydrolase</keyword>
<comment type="caution">
    <text evidence="1">The sequence shown here is derived from an EMBL/GenBank/DDBJ whole genome shotgun (WGS) entry which is preliminary data.</text>
</comment>
<sequence length="256" mass="28918">MKFKGYVIDLEGTIFQNGSEILGSFNFIRMLQSKKVPFRVITNTVSKSTEEMATLLKSCGLEIPSSYILNPIKALNYYLEEIQSSSYFFVGPSYIQSQLSIPPDFNGNPKYVILCDFEKISLNYNLLNQIFSYLLNGASLMSTSYSDFYLSKEGYKLDTGSFTKMFEIVGNQKATILGKPSSLLYEVALKQMCFNKHEVIAIGDDVLTDIKGAKEFGLFSVLVKTGKYKEHDEIKIPPDLLIDRLEDVVYKTHLSS</sequence>
<dbReference type="GO" id="GO:0016787">
    <property type="term" value="F:hydrolase activity"/>
    <property type="evidence" value="ECO:0007669"/>
    <property type="project" value="UniProtKB-KW"/>
</dbReference>
<keyword evidence="2" id="KW-1185">Reference proteome</keyword>
<dbReference type="Pfam" id="PF13344">
    <property type="entry name" value="Hydrolase_6"/>
    <property type="match status" value="1"/>
</dbReference>
<dbReference type="InterPro" id="IPR006357">
    <property type="entry name" value="HAD-SF_hydro_IIA"/>
</dbReference>
<protein>
    <submittedName>
        <fullName evidence="1">HAD superfamily hydrolase (TIGR01458 family)</fullName>
    </submittedName>
</protein>
<dbReference type="Pfam" id="PF13242">
    <property type="entry name" value="Hydrolase_like"/>
    <property type="match status" value="1"/>
</dbReference>
<dbReference type="RefSeq" id="WP_209512902.1">
    <property type="nucleotide sequence ID" value="NZ_JAGGKS010000010.1"/>
</dbReference>
<accession>A0ABS4GI22</accession>
<dbReference type="Gene3D" id="3.40.50.1000">
    <property type="entry name" value="HAD superfamily/HAD-like"/>
    <property type="match status" value="2"/>
</dbReference>
<organism evidence="1 2">
    <name type="scientific">Sedimentibacter acidaminivorans</name>
    <dbReference type="NCBI Taxonomy" id="913099"/>
    <lineage>
        <taxon>Bacteria</taxon>
        <taxon>Bacillati</taxon>
        <taxon>Bacillota</taxon>
        <taxon>Tissierellia</taxon>
        <taxon>Sedimentibacter</taxon>
    </lineage>
</organism>
<evidence type="ECO:0000313" key="1">
    <source>
        <dbReference type="EMBL" id="MBP1927192.1"/>
    </source>
</evidence>
<dbReference type="InterPro" id="IPR036412">
    <property type="entry name" value="HAD-like_sf"/>
</dbReference>
<dbReference type="SUPFAM" id="SSF56784">
    <property type="entry name" value="HAD-like"/>
    <property type="match status" value="1"/>
</dbReference>
<proteinExistence type="predicted"/>
<gene>
    <name evidence="1" type="ORF">J2Z76_003065</name>
</gene>
<dbReference type="PANTHER" id="PTHR19288:SF46">
    <property type="entry name" value="HALOACID DEHALOGENASE-LIKE HYDROLASE DOMAIN-CONTAINING PROTEIN 2"/>
    <property type="match status" value="1"/>
</dbReference>
<dbReference type="EMBL" id="JAGGKS010000010">
    <property type="protein sequence ID" value="MBP1927192.1"/>
    <property type="molecule type" value="Genomic_DNA"/>
</dbReference>
<name>A0ABS4GI22_9FIRM</name>
<reference evidence="1 2" key="1">
    <citation type="submission" date="2021-03" db="EMBL/GenBank/DDBJ databases">
        <title>Genomic Encyclopedia of Type Strains, Phase IV (KMG-IV): sequencing the most valuable type-strain genomes for metagenomic binning, comparative biology and taxonomic classification.</title>
        <authorList>
            <person name="Goeker M."/>
        </authorList>
    </citation>
    <scope>NUCLEOTIDE SEQUENCE [LARGE SCALE GENOMIC DNA]</scope>
    <source>
        <strain evidence="1 2">DSM 24004</strain>
    </source>
</reference>